<sequence length="77" mass="8554">MLIVGLSNNNKGSLPLGNVEPQGKRTVLFNRVGLYDKDSTRPHIASRGNERKTLWSDHDELLSSNILVIEIQSPTVI</sequence>
<evidence type="ECO:0000313" key="2">
    <source>
        <dbReference type="Proteomes" id="UP000297814"/>
    </source>
</evidence>
<dbReference type="EMBL" id="PQXK01000018">
    <property type="protein sequence ID" value="TGO41655.1"/>
    <property type="molecule type" value="Genomic_DNA"/>
</dbReference>
<dbReference type="AlphaFoldDB" id="A0A4Z1GYL9"/>
<organism evidence="1 2">
    <name type="scientific">Botrytis hyacinthi</name>
    <dbReference type="NCBI Taxonomy" id="278943"/>
    <lineage>
        <taxon>Eukaryota</taxon>
        <taxon>Fungi</taxon>
        <taxon>Dikarya</taxon>
        <taxon>Ascomycota</taxon>
        <taxon>Pezizomycotina</taxon>
        <taxon>Leotiomycetes</taxon>
        <taxon>Helotiales</taxon>
        <taxon>Sclerotiniaceae</taxon>
        <taxon>Botrytis</taxon>
    </lineage>
</organism>
<proteinExistence type="predicted"/>
<evidence type="ECO:0000313" key="1">
    <source>
        <dbReference type="EMBL" id="TGO41655.1"/>
    </source>
</evidence>
<gene>
    <name evidence="1" type="ORF">BHYA_0018g00260</name>
</gene>
<name>A0A4Z1GYL9_9HELO</name>
<accession>A0A4Z1GYL9</accession>
<comment type="caution">
    <text evidence="1">The sequence shown here is derived from an EMBL/GenBank/DDBJ whole genome shotgun (WGS) entry which is preliminary data.</text>
</comment>
<keyword evidence="2" id="KW-1185">Reference proteome</keyword>
<dbReference type="Proteomes" id="UP000297814">
    <property type="component" value="Unassembled WGS sequence"/>
</dbReference>
<reference evidence="1 2" key="1">
    <citation type="submission" date="2017-12" db="EMBL/GenBank/DDBJ databases">
        <title>Comparative genomics of Botrytis spp.</title>
        <authorList>
            <person name="Valero-Jimenez C.A."/>
            <person name="Tapia P."/>
            <person name="Veloso J."/>
            <person name="Silva-Moreno E."/>
            <person name="Staats M."/>
            <person name="Valdes J.H."/>
            <person name="Van Kan J.A.L."/>
        </authorList>
    </citation>
    <scope>NUCLEOTIDE SEQUENCE [LARGE SCALE GENOMIC DNA]</scope>
    <source>
        <strain evidence="1 2">Bh0001</strain>
    </source>
</reference>
<protein>
    <submittedName>
        <fullName evidence="1">Uncharacterized protein</fullName>
    </submittedName>
</protein>